<gene>
    <name evidence="2" type="ORF">ADIARSV_2313</name>
</gene>
<protein>
    <submittedName>
        <fullName evidence="2">Uncharacterized protein</fullName>
    </submittedName>
</protein>
<keyword evidence="1" id="KW-0472">Membrane</keyword>
<evidence type="ECO:0000313" key="3">
    <source>
        <dbReference type="Proteomes" id="UP000014174"/>
    </source>
</evidence>
<keyword evidence="1" id="KW-1133">Transmembrane helix</keyword>
<reference evidence="2 3" key="1">
    <citation type="journal article" date="2013" name="Genome Announc.">
        <title>Draft Genome Sequence of Arcticibacter svalbardensis Strain MN12-7T, a Member of the Family Sphingobacteriaceae Isolated from an Arctic Soil Sample.</title>
        <authorList>
            <person name="Shivaji S."/>
            <person name="Ara S."/>
            <person name="Prasad S."/>
            <person name="Manasa B.P."/>
            <person name="Begum Z."/>
            <person name="Singh A."/>
            <person name="Kumar Pinnaka A."/>
        </authorList>
    </citation>
    <scope>NUCLEOTIDE SEQUENCE [LARGE SCALE GENOMIC DNA]</scope>
    <source>
        <strain evidence="2 3">MN12-7</strain>
    </source>
</reference>
<dbReference type="STRING" id="1150600.ADIARSV_2313"/>
<keyword evidence="3" id="KW-1185">Reference proteome</keyword>
<organism evidence="2 3">
    <name type="scientific">Arcticibacter svalbardensis MN12-7</name>
    <dbReference type="NCBI Taxonomy" id="1150600"/>
    <lineage>
        <taxon>Bacteria</taxon>
        <taxon>Pseudomonadati</taxon>
        <taxon>Bacteroidota</taxon>
        <taxon>Sphingobacteriia</taxon>
        <taxon>Sphingobacteriales</taxon>
        <taxon>Sphingobacteriaceae</taxon>
        <taxon>Arcticibacter</taxon>
    </lineage>
</organism>
<keyword evidence="1" id="KW-0812">Transmembrane</keyword>
<name>R9GRJ1_9SPHI</name>
<dbReference type="AlphaFoldDB" id="R9GRJ1"/>
<dbReference type="Proteomes" id="UP000014174">
    <property type="component" value="Unassembled WGS sequence"/>
</dbReference>
<evidence type="ECO:0000313" key="2">
    <source>
        <dbReference type="EMBL" id="EOR94467.1"/>
    </source>
</evidence>
<dbReference type="EMBL" id="AQPN01000084">
    <property type="protein sequence ID" value="EOR94467.1"/>
    <property type="molecule type" value="Genomic_DNA"/>
</dbReference>
<comment type="caution">
    <text evidence="2">The sequence shown here is derived from an EMBL/GenBank/DDBJ whole genome shotgun (WGS) entry which is preliminary data.</text>
</comment>
<sequence length="93" mass="10675">MNMDDKLDLLKQIKEVDTPPFLLTRIRQRIETLYDVEAPVKWKWTFAVASFAILVLNISIFLNLVNTTEEKTAGIETVVNSMNIASTNNIYNE</sequence>
<evidence type="ECO:0000256" key="1">
    <source>
        <dbReference type="SAM" id="Phobius"/>
    </source>
</evidence>
<dbReference type="eggNOG" id="ENOG502ZVI0">
    <property type="taxonomic scope" value="Bacteria"/>
</dbReference>
<feature type="transmembrane region" description="Helical" evidence="1">
    <location>
        <begin position="44"/>
        <end position="65"/>
    </location>
</feature>
<proteinExistence type="predicted"/>
<accession>R9GRJ1</accession>